<dbReference type="Pfam" id="PF00189">
    <property type="entry name" value="Ribosomal_S3_C"/>
    <property type="match status" value="1"/>
</dbReference>
<dbReference type="PANTHER" id="PTHR11760">
    <property type="entry name" value="30S/40S RIBOSOMAL PROTEIN S3"/>
    <property type="match status" value="1"/>
</dbReference>
<keyword evidence="5 8" id="KW-0687">Ribonucleoprotein</keyword>
<feature type="domain" description="KH type-2" evidence="11">
    <location>
        <begin position="38"/>
        <end position="106"/>
    </location>
</feature>
<dbReference type="InterPro" id="IPR005704">
    <property type="entry name" value="Ribosomal_uS3_bac-typ"/>
</dbReference>
<dbReference type="Gene3D" id="3.30.300.20">
    <property type="match status" value="1"/>
</dbReference>
<dbReference type="CDD" id="cd02412">
    <property type="entry name" value="KH-II_30S_S3"/>
    <property type="match status" value="1"/>
</dbReference>
<accession>A0A4R0KEN8</accession>
<evidence type="ECO:0000256" key="5">
    <source>
        <dbReference type="ARBA" id="ARBA00023274"/>
    </source>
</evidence>
<evidence type="ECO:0000256" key="2">
    <source>
        <dbReference type="ARBA" id="ARBA00022730"/>
    </source>
</evidence>
<dbReference type="SUPFAM" id="SSF54821">
    <property type="entry name" value="Ribosomal protein S3 C-terminal domain"/>
    <property type="match status" value="1"/>
</dbReference>
<keyword evidence="3 8" id="KW-0694">RNA-binding</keyword>
<evidence type="ECO:0000256" key="3">
    <source>
        <dbReference type="ARBA" id="ARBA00022884"/>
    </source>
</evidence>
<dbReference type="Gene3D" id="3.30.1140.32">
    <property type="entry name" value="Ribosomal protein S3, C-terminal domain"/>
    <property type="match status" value="1"/>
</dbReference>
<feature type="region of interest" description="Disordered" evidence="10">
    <location>
        <begin position="213"/>
        <end position="282"/>
    </location>
</feature>
<reference evidence="12 13" key="1">
    <citation type="submission" date="2019-02" db="EMBL/GenBank/DDBJ databases">
        <title>Kribbella capetownensis sp. nov. and Kribbella speibonae sp. nov., isolated from soil.</title>
        <authorList>
            <person name="Curtis S.M."/>
            <person name="Norton I."/>
            <person name="Everest G.J."/>
            <person name="Meyers P.R."/>
        </authorList>
    </citation>
    <scope>NUCLEOTIDE SEQUENCE [LARGE SCALE GENOMIC DNA]</scope>
    <source>
        <strain evidence="12 13">YM53</strain>
    </source>
</reference>
<dbReference type="RefSeq" id="WP_131512850.1">
    <property type="nucleotide sequence ID" value="NZ_SJKD01000001.1"/>
</dbReference>
<dbReference type="InterPro" id="IPR001351">
    <property type="entry name" value="Ribosomal_uS3_C"/>
</dbReference>
<dbReference type="InterPro" id="IPR018280">
    <property type="entry name" value="Ribosomal_uS3_CS"/>
</dbReference>
<evidence type="ECO:0000256" key="6">
    <source>
        <dbReference type="ARBA" id="ARBA00024998"/>
    </source>
</evidence>
<evidence type="ECO:0000256" key="7">
    <source>
        <dbReference type="ARBA" id="ARBA00035257"/>
    </source>
</evidence>
<dbReference type="PANTHER" id="PTHR11760:SF19">
    <property type="entry name" value="SMALL RIBOSOMAL SUBUNIT PROTEIN US3C"/>
    <property type="match status" value="1"/>
</dbReference>
<dbReference type="PROSITE" id="PS00548">
    <property type="entry name" value="RIBOSOMAL_S3"/>
    <property type="match status" value="1"/>
</dbReference>
<dbReference type="InterPro" id="IPR009019">
    <property type="entry name" value="KH_sf_prok-type"/>
</dbReference>
<proteinExistence type="inferred from homology"/>
<dbReference type="OrthoDB" id="9806396at2"/>
<dbReference type="FunFam" id="3.30.1140.32:FF:000002">
    <property type="entry name" value="30S ribosomal protein S3"/>
    <property type="match status" value="1"/>
</dbReference>
<evidence type="ECO:0000256" key="10">
    <source>
        <dbReference type="SAM" id="MobiDB-lite"/>
    </source>
</evidence>
<evidence type="ECO:0000256" key="8">
    <source>
        <dbReference type="HAMAP-Rule" id="MF_01309"/>
    </source>
</evidence>
<dbReference type="HAMAP" id="MF_01309_B">
    <property type="entry name" value="Ribosomal_uS3_B"/>
    <property type="match status" value="1"/>
</dbReference>
<dbReference type="Pfam" id="PF07650">
    <property type="entry name" value="KH_2"/>
    <property type="match status" value="1"/>
</dbReference>
<dbReference type="GO" id="GO:0019843">
    <property type="term" value="F:rRNA binding"/>
    <property type="evidence" value="ECO:0007669"/>
    <property type="project" value="UniProtKB-UniRule"/>
</dbReference>
<dbReference type="NCBIfam" id="TIGR01009">
    <property type="entry name" value="rpsC_bact"/>
    <property type="match status" value="1"/>
</dbReference>
<dbReference type="GO" id="GO:0003729">
    <property type="term" value="F:mRNA binding"/>
    <property type="evidence" value="ECO:0007669"/>
    <property type="project" value="UniProtKB-UniRule"/>
</dbReference>
<evidence type="ECO:0000259" key="11">
    <source>
        <dbReference type="PROSITE" id="PS50823"/>
    </source>
</evidence>
<dbReference type="FunFam" id="3.30.300.20:FF:000001">
    <property type="entry name" value="30S ribosomal protein S3"/>
    <property type="match status" value="1"/>
</dbReference>
<keyword evidence="4 8" id="KW-0689">Ribosomal protein</keyword>
<dbReference type="SUPFAM" id="SSF54814">
    <property type="entry name" value="Prokaryotic type KH domain (KH-domain type II)"/>
    <property type="match status" value="1"/>
</dbReference>
<comment type="function">
    <text evidence="6 8">Binds the lower part of the 30S subunit head. Binds mRNA in the 70S ribosome, positioning it for translation.</text>
</comment>
<organism evidence="12 13">
    <name type="scientific">Kribbella capetownensis</name>
    <dbReference type="NCBI Taxonomy" id="1572659"/>
    <lineage>
        <taxon>Bacteria</taxon>
        <taxon>Bacillati</taxon>
        <taxon>Actinomycetota</taxon>
        <taxon>Actinomycetes</taxon>
        <taxon>Propionibacteriales</taxon>
        <taxon>Kribbellaceae</taxon>
        <taxon>Kribbella</taxon>
    </lineage>
</organism>
<dbReference type="GO" id="GO:0003735">
    <property type="term" value="F:structural constituent of ribosome"/>
    <property type="evidence" value="ECO:0007669"/>
    <property type="project" value="InterPro"/>
</dbReference>
<dbReference type="EMBL" id="SJKD01000001">
    <property type="protein sequence ID" value="TCC53955.1"/>
    <property type="molecule type" value="Genomic_DNA"/>
</dbReference>
<evidence type="ECO:0000256" key="1">
    <source>
        <dbReference type="ARBA" id="ARBA00010761"/>
    </source>
</evidence>
<evidence type="ECO:0000313" key="12">
    <source>
        <dbReference type="EMBL" id="TCC53955.1"/>
    </source>
</evidence>
<comment type="caution">
    <text evidence="12">The sequence shown here is derived from an EMBL/GenBank/DDBJ whole genome shotgun (WGS) entry which is preliminary data.</text>
</comment>
<comment type="subunit">
    <text evidence="8">Part of the 30S ribosomal subunit. Forms a tight complex with proteins S10 and S14.</text>
</comment>
<dbReference type="GO" id="GO:0006412">
    <property type="term" value="P:translation"/>
    <property type="evidence" value="ECO:0007669"/>
    <property type="project" value="UniProtKB-UniRule"/>
</dbReference>
<feature type="compositionally biased region" description="Low complexity" evidence="10">
    <location>
        <begin position="264"/>
        <end position="282"/>
    </location>
</feature>
<protein>
    <recommendedName>
        <fullName evidence="7 8">Small ribosomal subunit protein uS3</fullName>
    </recommendedName>
</protein>
<keyword evidence="13" id="KW-1185">Reference proteome</keyword>
<dbReference type="InterPro" id="IPR057258">
    <property type="entry name" value="Ribosomal_uS3"/>
</dbReference>
<feature type="compositionally biased region" description="Low complexity" evidence="10">
    <location>
        <begin position="216"/>
        <end position="226"/>
    </location>
</feature>
<gene>
    <name evidence="8" type="primary">rpsC</name>
    <name evidence="12" type="ORF">E0H75_09910</name>
</gene>
<dbReference type="GO" id="GO:0022627">
    <property type="term" value="C:cytosolic small ribosomal subunit"/>
    <property type="evidence" value="ECO:0007669"/>
    <property type="project" value="TreeGrafter"/>
</dbReference>
<name>A0A4R0KEN8_9ACTN</name>
<dbReference type="InterPro" id="IPR004044">
    <property type="entry name" value="KH_dom_type_2"/>
</dbReference>
<dbReference type="InterPro" id="IPR015946">
    <property type="entry name" value="KH_dom-like_a/b"/>
</dbReference>
<dbReference type="PROSITE" id="PS50823">
    <property type="entry name" value="KH_TYPE_2"/>
    <property type="match status" value="1"/>
</dbReference>
<sequence>MGQKVNPHGFRLGISTDHKSRWYADKLYKDYVGEDVKIRRLLSKGMERAGISRVEIERTRDRVRVDIHTARPGIVIGRRGAEADRIRGGLEELTGKQVQLNILEVKNSEVDAQLVAQGVAEQLSGRVAFRRAMRKAMQTTMRGGALGIRIQCSGRLGGAEMSRSEFYREGRVPLHTLRADIDYGFYEARTTFGRIGVKVWIYKGDVAGSRAEREAQAAARAATQQRRPARRDDRGGRGGRRDDRRDDRGDRGGRGGDRAEAPRAEATAPAADKPAETTGTES</sequence>
<comment type="similarity">
    <text evidence="1 8 9">Belongs to the universal ribosomal protein uS3 family.</text>
</comment>
<keyword evidence="2 8" id="KW-0699">rRNA-binding</keyword>
<evidence type="ECO:0000256" key="9">
    <source>
        <dbReference type="RuleBase" id="RU003624"/>
    </source>
</evidence>
<dbReference type="SMART" id="SM00322">
    <property type="entry name" value="KH"/>
    <property type="match status" value="1"/>
</dbReference>
<feature type="compositionally biased region" description="Basic and acidic residues" evidence="10">
    <location>
        <begin position="230"/>
        <end position="263"/>
    </location>
</feature>
<dbReference type="InterPro" id="IPR036419">
    <property type="entry name" value="Ribosomal_S3_C_sf"/>
</dbReference>
<evidence type="ECO:0000256" key="4">
    <source>
        <dbReference type="ARBA" id="ARBA00022980"/>
    </source>
</evidence>
<dbReference type="InterPro" id="IPR004087">
    <property type="entry name" value="KH_dom"/>
</dbReference>
<dbReference type="Proteomes" id="UP000293342">
    <property type="component" value="Unassembled WGS sequence"/>
</dbReference>
<evidence type="ECO:0000313" key="13">
    <source>
        <dbReference type="Proteomes" id="UP000293342"/>
    </source>
</evidence>
<dbReference type="AlphaFoldDB" id="A0A4R0KEN8"/>